<proteinExistence type="predicted"/>
<protein>
    <submittedName>
        <fullName evidence="1">Uncharacterized protein</fullName>
    </submittedName>
</protein>
<dbReference type="OrthoDB" id="5901212at2759"/>
<dbReference type="AlphaFoldDB" id="A0A6V7W189"/>
<gene>
    <name evidence="1" type="ORF">MENT_LOCUS32450</name>
</gene>
<comment type="caution">
    <text evidence="1">The sequence shown here is derived from an EMBL/GenBank/DDBJ whole genome shotgun (WGS) entry which is preliminary data.</text>
</comment>
<reference evidence="1 2" key="1">
    <citation type="submission" date="2020-08" db="EMBL/GenBank/DDBJ databases">
        <authorList>
            <person name="Koutsovoulos G."/>
            <person name="Danchin GJ E."/>
        </authorList>
    </citation>
    <scope>NUCLEOTIDE SEQUENCE [LARGE SCALE GENOMIC DNA]</scope>
</reference>
<evidence type="ECO:0000313" key="2">
    <source>
        <dbReference type="Proteomes" id="UP000580250"/>
    </source>
</evidence>
<dbReference type="EMBL" id="CAJEWN010000369">
    <property type="protein sequence ID" value="CAD2180378.1"/>
    <property type="molecule type" value="Genomic_DNA"/>
</dbReference>
<sequence>MLSFCNDKYFLVFDYGCGKCDVLHPKNKCVDCDTGPLCNTEEFINKSKFCLWKTENMSKPVGMKRVCKDSCFVLRDKNGKVKLSCGKCLANNDTDCVECNTKYCNKESLVPKQCWGNNGTICKTSFETPCFVERMKNNTGID</sequence>
<organism evidence="1 2">
    <name type="scientific">Meloidogyne enterolobii</name>
    <name type="common">Root-knot nematode worm</name>
    <name type="synonym">Meloidogyne mayaguensis</name>
    <dbReference type="NCBI Taxonomy" id="390850"/>
    <lineage>
        <taxon>Eukaryota</taxon>
        <taxon>Metazoa</taxon>
        <taxon>Ecdysozoa</taxon>
        <taxon>Nematoda</taxon>
        <taxon>Chromadorea</taxon>
        <taxon>Rhabditida</taxon>
        <taxon>Tylenchina</taxon>
        <taxon>Tylenchomorpha</taxon>
        <taxon>Tylenchoidea</taxon>
        <taxon>Meloidogynidae</taxon>
        <taxon>Meloidogyninae</taxon>
        <taxon>Meloidogyne</taxon>
    </lineage>
</organism>
<dbReference type="Proteomes" id="UP000580250">
    <property type="component" value="Unassembled WGS sequence"/>
</dbReference>
<name>A0A6V7W189_MELEN</name>
<accession>A0A6V7W189</accession>
<evidence type="ECO:0000313" key="1">
    <source>
        <dbReference type="EMBL" id="CAD2180378.1"/>
    </source>
</evidence>